<dbReference type="RefSeq" id="WP_270112518.1">
    <property type="nucleotide sequence ID" value="NZ_JAPZVP010000023.1"/>
</dbReference>
<organism evidence="3 4">
    <name type="scientific">Glycomyces luteolus</name>
    <dbReference type="NCBI Taxonomy" id="2670330"/>
    <lineage>
        <taxon>Bacteria</taxon>
        <taxon>Bacillati</taxon>
        <taxon>Actinomycetota</taxon>
        <taxon>Actinomycetes</taxon>
        <taxon>Glycomycetales</taxon>
        <taxon>Glycomycetaceae</taxon>
        <taxon>Glycomyces</taxon>
    </lineage>
</organism>
<keyword evidence="2" id="KW-1133">Transmembrane helix</keyword>
<evidence type="ECO:0000256" key="2">
    <source>
        <dbReference type="SAM" id="Phobius"/>
    </source>
</evidence>
<feature type="transmembrane region" description="Helical" evidence="2">
    <location>
        <begin position="36"/>
        <end position="55"/>
    </location>
</feature>
<keyword evidence="2" id="KW-0472">Membrane</keyword>
<gene>
    <name evidence="3" type="ORF">O1R50_22640</name>
</gene>
<dbReference type="AlphaFoldDB" id="A0A9X3T5W6"/>
<name>A0A9X3T5W6_9ACTN</name>
<evidence type="ECO:0000256" key="1">
    <source>
        <dbReference type="SAM" id="MobiDB-lite"/>
    </source>
</evidence>
<keyword evidence="2" id="KW-0812">Transmembrane</keyword>
<feature type="transmembrane region" description="Helical" evidence="2">
    <location>
        <begin position="105"/>
        <end position="122"/>
    </location>
</feature>
<proteinExistence type="predicted"/>
<accession>A0A9X3T5W6</accession>
<evidence type="ECO:0000313" key="3">
    <source>
        <dbReference type="EMBL" id="MDA1362440.1"/>
    </source>
</evidence>
<comment type="caution">
    <text evidence="3">The sequence shown here is derived from an EMBL/GenBank/DDBJ whole genome shotgun (WGS) entry which is preliminary data.</text>
</comment>
<sequence length="374" mass="39715">MKPLLTRPGSEATIPSGTAETAVPHTRTRPPISVQAIRLLLIAAIATVIATWLWAFQGVQAYAWPGVDNDLAARGLAYLAILGPAVPVNLLAAIRLARSGRRARLYLAAAAALAVVQTVLLLTPSAMPSADTMSDGSNNVGIRHLATVGPLLFAGLWLATTSKARAWLSLDPSPRRTYFIPEAAVCSIALAGALLLGTEVRQWANAYTEPLPPGGEYAEAGTWAALEQAVTETTDAIPEFAGFTTRTLDVVSCEYATPTGNTTYRYELTYELRETASAPIATRWAQGDFTLTYDGDTLAGNRRITAERDFPVIENAAYPTATGIHAIALAYTEAGPPTLHLESPCVERTTAPTECILPQGDPATDTINGVTCRN</sequence>
<feature type="transmembrane region" description="Helical" evidence="2">
    <location>
        <begin position="142"/>
        <end position="159"/>
    </location>
</feature>
<evidence type="ECO:0000313" key="4">
    <source>
        <dbReference type="Proteomes" id="UP001146067"/>
    </source>
</evidence>
<feature type="transmembrane region" description="Helical" evidence="2">
    <location>
        <begin position="75"/>
        <end position="93"/>
    </location>
</feature>
<reference evidence="3" key="1">
    <citation type="submission" date="2022-12" db="EMBL/GenBank/DDBJ databases">
        <title>Gycomyces niveus sp.nov.,a novel actinomycete isolated from soil in Shouguan.</title>
        <authorList>
            <person name="Yang X."/>
        </authorList>
    </citation>
    <scope>NUCLEOTIDE SEQUENCE</scope>
    <source>
        <strain evidence="3">NEAU-A15</strain>
    </source>
</reference>
<protein>
    <submittedName>
        <fullName evidence="3">Uncharacterized protein</fullName>
    </submittedName>
</protein>
<dbReference type="EMBL" id="JAPZVP010000023">
    <property type="protein sequence ID" value="MDA1362440.1"/>
    <property type="molecule type" value="Genomic_DNA"/>
</dbReference>
<keyword evidence="4" id="KW-1185">Reference proteome</keyword>
<feature type="region of interest" description="Disordered" evidence="1">
    <location>
        <begin position="1"/>
        <end position="26"/>
    </location>
</feature>
<dbReference type="Proteomes" id="UP001146067">
    <property type="component" value="Unassembled WGS sequence"/>
</dbReference>